<evidence type="ECO:0000313" key="2">
    <source>
        <dbReference type="WBParaSite" id="nRc.2.0.1.t27899-RA"/>
    </source>
</evidence>
<organism evidence="1 2">
    <name type="scientific">Romanomermis culicivorax</name>
    <name type="common">Nematode worm</name>
    <dbReference type="NCBI Taxonomy" id="13658"/>
    <lineage>
        <taxon>Eukaryota</taxon>
        <taxon>Metazoa</taxon>
        <taxon>Ecdysozoa</taxon>
        <taxon>Nematoda</taxon>
        <taxon>Enoplea</taxon>
        <taxon>Dorylaimia</taxon>
        <taxon>Mermithida</taxon>
        <taxon>Mermithoidea</taxon>
        <taxon>Mermithidae</taxon>
        <taxon>Romanomermis</taxon>
    </lineage>
</organism>
<keyword evidence="1" id="KW-1185">Reference proteome</keyword>
<protein>
    <submittedName>
        <fullName evidence="2">Uncharacterized protein</fullName>
    </submittedName>
</protein>
<reference evidence="2" key="1">
    <citation type="submission" date="2022-11" db="UniProtKB">
        <authorList>
            <consortium name="WormBaseParasite"/>
        </authorList>
    </citation>
    <scope>IDENTIFICATION</scope>
</reference>
<name>A0A915JNS7_ROMCU</name>
<dbReference type="WBParaSite" id="nRc.2.0.1.t27899-RA">
    <property type="protein sequence ID" value="nRc.2.0.1.t27899-RA"/>
    <property type="gene ID" value="nRc.2.0.1.g27899"/>
</dbReference>
<dbReference type="Proteomes" id="UP000887565">
    <property type="component" value="Unplaced"/>
</dbReference>
<proteinExistence type="predicted"/>
<dbReference type="AlphaFoldDB" id="A0A915JNS7"/>
<evidence type="ECO:0000313" key="1">
    <source>
        <dbReference type="Proteomes" id="UP000887565"/>
    </source>
</evidence>
<sequence>MLPPEMLPTTTEDSTTVDQSKSVKNIDKVKKKRTIAVEYYKSVIDASEDRVTMPKQLQEQLKMESEKFKCLKKDKILDKSTMNESDQQIFDTINIYVFEIMKKKITTIKKTT</sequence>
<accession>A0A915JNS7</accession>